<accession>A0ABR2RFB8</accession>
<name>A0ABR2RFB8_9ROSI</name>
<proteinExistence type="predicted"/>
<sequence length="119" mass="12993">MTLVLTELEGSKVVVSNVVEWVKSAQAQVDLIAATPIVESFGRMEPRQNSHISIAIPDDDRIGDDSIIGEISDAKINPVEESGQEWKFQPFVVYASPTVVKRNLLGECLARLAPTESIS</sequence>
<gene>
    <name evidence="1" type="ORF">V6N11_044489</name>
</gene>
<evidence type="ECO:0000313" key="2">
    <source>
        <dbReference type="Proteomes" id="UP001396334"/>
    </source>
</evidence>
<dbReference type="EMBL" id="JBBPBN010000023">
    <property type="protein sequence ID" value="KAK9011643.1"/>
    <property type="molecule type" value="Genomic_DNA"/>
</dbReference>
<dbReference type="Proteomes" id="UP001396334">
    <property type="component" value="Unassembled WGS sequence"/>
</dbReference>
<keyword evidence="2" id="KW-1185">Reference proteome</keyword>
<evidence type="ECO:0000313" key="1">
    <source>
        <dbReference type="EMBL" id="KAK9011643.1"/>
    </source>
</evidence>
<comment type="caution">
    <text evidence="1">The sequence shown here is derived from an EMBL/GenBank/DDBJ whole genome shotgun (WGS) entry which is preliminary data.</text>
</comment>
<reference evidence="1 2" key="1">
    <citation type="journal article" date="2024" name="G3 (Bethesda)">
        <title>Genome assembly of Hibiscus sabdariffa L. provides insights into metabolisms of medicinal natural products.</title>
        <authorList>
            <person name="Kim T."/>
        </authorList>
    </citation>
    <scope>NUCLEOTIDE SEQUENCE [LARGE SCALE GENOMIC DNA]</scope>
    <source>
        <strain evidence="1">TK-2024</strain>
        <tissue evidence="1">Old leaves</tissue>
    </source>
</reference>
<protein>
    <submittedName>
        <fullName evidence="1">Uncharacterized protein</fullName>
    </submittedName>
</protein>
<organism evidence="1 2">
    <name type="scientific">Hibiscus sabdariffa</name>
    <name type="common">roselle</name>
    <dbReference type="NCBI Taxonomy" id="183260"/>
    <lineage>
        <taxon>Eukaryota</taxon>
        <taxon>Viridiplantae</taxon>
        <taxon>Streptophyta</taxon>
        <taxon>Embryophyta</taxon>
        <taxon>Tracheophyta</taxon>
        <taxon>Spermatophyta</taxon>
        <taxon>Magnoliopsida</taxon>
        <taxon>eudicotyledons</taxon>
        <taxon>Gunneridae</taxon>
        <taxon>Pentapetalae</taxon>
        <taxon>rosids</taxon>
        <taxon>malvids</taxon>
        <taxon>Malvales</taxon>
        <taxon>Malvaceae</taxon>
        <taxon>Malvoideae</taxon>
        <taxon>Hibiscus</taxon>
    </lineage>
</organism>